<dbReference type="OrthoDB" id="8537236at2"/>
<dbReference type="EMBL" id="NPDZ01000007">
    <property type="protein sequence ID" value="PJZ72814.1"/>
    <property type="molecule type" value="Genomic_DNA"/>
</dbReference>
<reference evidence="3 4" key="1">
    <citation type="submission" date="2017-07" db="EMBL/GenBank/DDBJ databases">
        <title>Leptospira spp. isolated from tropical soils.</title>
        <authorList>
            <person name="Thibeaux R."/>
            <person name="Iraola G."/>
            <person name="Ferres I."/>
            <person name="Bierque E."/>
            <person name="Girault D."/>
            <person name="Soupe-Gilbert M.-E."/>
            <person name="Picardeau M."/>
            <person name="Goarant C."/>
        </authorList>
    </citation>
    <scope>NUCLEOTIDE SEQUENCE [LARGE SCALE GENOMIC DNA]</scope>
    <source>
        <strain evidence="2 4">FH1-B-B1</strain>
        <strain evidence="1 3">FH1-B-C1</strain>
    </source>
</reference>
<dbReference type="NCBIfam" id="TIGR04176">
    <property type="entry name" value="MarR_EPS"/>
    <property type="match status" value="1"/>
</dbReference>
<evidence type="ECO:0000313" key="2">
    <source>
        <dbReference type="EMBL" id="PJZ72814.1"/>
    </source>
</evidence>
<protein>
    <submittedName>
        <fullName evidence="2">MarR family EPS-associated transcriptional regulator</fullName>
    </submittedName>
</protein>
<sequence length="110" mass="12695">MTEELRHRILKLIEENPGFNQRDLANALGISLGKTNYCLKALLEKGWIKVKNFKNSNKKLAYAYLLTPHGIEEKLRLTVIYYKIKKQEYEELKSELEKLGIKDEGIADGA</sequence>
<dbReference type="InterPro" id="IPR036388">
    <property type="entry name" value="WH-like_DNA-bd_sf"/>
</dbReference>
<name>A0A2M9ZLF2_9LEPT</name>
<dbReference type="AlphaFoldDB" id="A0A2M9ZLF2"/>
<dbReference type="Gene3D" id="1.10.10.10">
    <property type="entry name" value="Winged helix-like DNA-binding domain superfamily/Winged helix DNA-binding domain"/>
    <property type="match status" value="1"/>
</dbReference>
<comment type="caution">
    <text evidence="2">The sequence shown here is derived from an EMBL/GenBank/DDBJ whole genome shotgun (WGS) entry which is preliminary data.</text>
</comment>
<dbReference type="InterPro" id="IPR026433">
    <property type="entry name" value="MarR_EPS"/>
</dbReference>
<keyword evidence="3" id="KW-1185">Reference proteome</keyword>
<evidence type="ECO:0000313" key="3">
    <source>
        <dbReference type="Proteomes" id="UP000231962"/>
    </source>
</evidence>
<evidence type="ECO:0000313" key="4">
    <source>
        <dbReference type="Proteomes" id="UP000231990"/>
    </source>
</evidence>
<dbReference type="RefSeq" id="WP_100713264.1">
    <property type="nucleotide sequence ID" value="NZ_NPDY01000004.1"/>
</dbReference>
<proteinExistence type="predicted"/>
<accession>A0A2M9ZLF2</accession>
<dbReference type="SUPFAM" id="SSF46785">
    <property type="entry name" value="Winged helix' DNA-binding domain"/>
    <property type="match status" value="1"/>
</dbReference>
<dbReference type="EMBL" id="NPDY01000004">
    <property type="protein sequence ID" value="PJZ70302.1"/>
    <property type="molecule type" value="Genomic_DNA"/>
</dbReference>
<dbReference type="Pfam" id="PF13412">
    <property type="entry name" value="HTH_24"/>
    <property type="match status" value="1"/>
</dbReference>
<gene>
    <name evidence="1" type="ORF">CH360_06790</name>
    <name evidence="2" type="ORF">CH373_12180</name>
</gene>
<dbReference type="InterPro" id="IPR036390">
    <property type="entry name" value="WH_DNA-bd_sf"/>
</dbReference>
<dbReference type="Proteomes" id="UP000231990">
    <property type="component" value="Unassembled WGS sequence"/>
</dbReference>
<dbReference type="Proteomes" id="UP000231962">
    <property type="component" value="Unassembled WGS sequence"/>
</dbReference>
<organism evidence="2 4">
    <name type="scientific">Leptospira perolatii</name>
    <dbReference type="NCBI Taxonomy" id="2023191"/>
    <lineage>
        <taxon>Bacteria</taxon>
        <taxon>Pseudomonadati</taxon>
        <taxon>Spirochaetota</taxon>
        <taxon>Spirochaetia</taxon>
        <taxon>Leptospirales</taxon>
        <taxon>Leptospiraceae</taxon>
        <taxon>Leptospira</taxon>
    </lineage>
</organism>
<evidence type="ECO:0000313" key="1">
    <source>
        <dbReference type="EMBL" id="PJZ70302.1"/>
    </source>
</evidence>